<dbReference type="InterPro" id="IPR023352">
    <property type="entry name" value="MAPEG-like_dom_sf"/>
</dbReference>
<dbReference type="GO" id="GO:0016020">
    <property type="term" value="C:membrane"/>
    <property type="evidence" value="ECO:0007669"/>
    <property type="project" value="UniProtKB-SubCell"/>
</dbReference>
<gene>
    <name evidence="6" type="ORF">IMO34_12280</name>
    <name evidence="8" type="ORF">NCTC13038_02866</name>
    <name evidence="9" type="ORF">NCTC9185_01041</name>
    <name evidence="7" type="ORF">NCTC9997_03135</name>
</gene>
<evidence type="ECO:0000313" key="8">
    <source>
        <dbReference type="EMBL" id="VFS72941.1"/>
    </source>
</evidence>
<dbReference type="Proteomes" id="UP000339249">
    <property type="component" value="Unassembled WGS sequence"/>
</dbReference>
<dbReference type="AlphaFoldDB" id="A0A6D1SD29"/>
<evidence type="ECO:0000256" key="3">
    <source>
        <dbReference type="ARBA" id="ARBA00022989"/>
    </source>
</evidence>
<dbReference type="Proteomes" id="UP000332594">
    <property type="component" value="Unassembled WGS sequence"/>
</dbReference>
<dbReference type="GO" id="GO:0016740">
    <property type="term" value="F:transferase activity"/>
    <property type="evidence" value="ECO:0007669"/>
    <property type="project" value="UniProtKB-KW"/>
</dbReference>
<dbReference type="InterPro" id="IPR001129">
    <property type="entry name" value="Membr-assoc_MAPEG"/>
</dbReference>
<dbReference type="PANTHER" id="PTHR35371:SF1">
    <property type="entry name" value="BLR7753 PROTEIN"/>
    <property type="match status" value="1"/>
</dbReference>
<evidence type="ECO:0000256" key="2">
    <source>
        <dbReference type="ARBA" id="ARBA00022692"/>
    </source>
</evidence>
<feature type="transmembrane region" description="Helical" evidence="5">
    <location>
        <begin position="114"/>
        <end position="134"/>
    </location>
</feature>
<dbReference type="OrthoDB" id="343936at2"/>
<evidence type="ECO:0000313" key="12">
    <source>
        <dbReference type="Proteomes" id="UP000339249"/>
    </source>
</evidence>
<feature type="transmembrane region" description="Helical" evidence="5">
    <location>
        <begin position="6"/>
        <end position="26"/>
    </location>
</feature>
<name>A0A6D1SD29_RAOTE</name>
<evidence type="ECO:0000256" key="1">
    <source>
        <dbReference type="ARBA" id="ARBA00004370"/>
    </source>
</evidence>
<dbReference type="Proteomes" id="UP000594500">
    <property type="component" value="Chromosome"/>
</dbReference>
<keyword evidence="2 5" id="KW-0812">Transmembrane</keyword>
<dbReference type="Proteomes" id="UP000267630">
    <property type="component" value="Chromosome 3"/>
</dbReference>
<keyword evidence="4 5" id="KW-0472">Membrane</keyword>
<dbReference type="PANTHER" id="PTHR35371">
    <property type="entry name" value="INNER MEMBRANE PROTEIN"/>
    <property type="match status" value="1"/>
</dbReference>
<dbReference type="EMBL" id="CAADJG010000002">
    <property type="protein sequence ID" value="VFS72941.1"/>
    <property type="molecule type" value="Genomic_DNA"/>
</dbReference>
<evidence type="ECO:0000313" key="6">
    <source>
        <dbReference type="EMBL" id="QPF11080.1"/>
    </source>
</evidence>
<evidence type="ECO:0000256" key="5">
    <source>
        <dbReference type="SAM" id="Phobius"/>
    </source>
</evidence>
<dbReference type="EMBL" id="CP062916">
    <property type="protein sequence ID" value="QPF11080.1"/>
    <property type="molecule type" value="Genomic_DNA"/>
</dbReference>
<dbReference type="GeneID" id="57504823"/>
<evidence type="ECO:0000313" key="11">
    <source>
        <dbReference type="Proteomes" id="UP000332594"/>
    </source>
</evidence>
<sequence>MENNPELVVLTLVCLITALMWLPYIVARASGVGVLTALGNPNPTATDVAPWAQRAQKAHANAVENLTIFAPLVLIAAFLDVNNPATLMAAKIYLIARVVHYVVYTAGIPVIRTLAFLTGFGATLTFAFTILSSVF</sequence>
<dbReference type="SUPFAM" id="SSF161084">
    <property type="entry name" value="MAPEG domain-like"/>
    <property type="match status" value="1"/>
</dbReference>
<evidence type="ECO:0000313" key="10">
    <source>
        <dbReference type="Proteomes" id="UP000267630"/>
    </source>
</evidence>
<evidence type="ECO:0000313" key="7">
    <source>
        <dbReference type="EMBL" id="VED50222.1"/>
    </source>
</evidence>
<keyword evidence="10" id="KW-1185">Reference proteome</keyword>
<evidence type="ECO:0000256" key="4">
    <source>
        <dbReference type="ARBA" id="ARBA00023136"/>
    </source>
</evidence>
<dbReference type="Pfam" id="PF01124">
    <property type="entry name" value="MAPEG"/>
    <property type="match status" value="1"/>
</dbReference>
<keyword evidence="9" id="KW-0808">Transferase</keyword>
<dbReference type="RefSeq" id="WP_115192656.1">
    <property type="nucleotide sequence ID" value="NZ_BJNO01000001.1"/>
</dbReference>
<organism evidence="9 12">
    <name type="scientific">Raoultella terrigena</name>
    <name type="common">Klebsiella terrigena</name>
    <dbReference type="NCBI Taxonomy" id="577"/>
    <lineage>
        <taxon>Bacteria</taxon>
        <taxon>Pseudomonadati</taxon>
        <taxon>Pseudomonadota</taxon>
        <taxon>Gammaproteobacteria</taxon>
        <taxon>Enterobacterales</taxon>
        <taxon>Enterobacteriaceae</taxon>
        <taxon>Klebsiella/Raoultella group</taxon>
        <taxon>Raoultella</taxon>
    </lineage>
</organism>
<dbReference type="Gene3D" id="1.20.120.550">
    <property type="entry name" value="Membrane associated eicosanoid/glutathione metabolism-like domain"/>
    <property type="match status" value="1"/>
</dbReference>
<protein>
    <submittedName>
        <fullName evidence="6">MAPEG family protein</fullName>
    </submittedName>
    <submittedName>
        <fullName evidence="7">Membrane-associated proteins in eicosanoid and glutathione metabolism (MAPEG)</fullName>
    </submittedName>
    <submittedName>
        <fullName evidence="9">Uncharacterized relative of glutathione S-transferase, MAPEG superfamily</fullName>
    </submittedName>
</protein>
<evidence type="ECO:0000313" key="13">
    <source>
        <dbReference type="Proteomes" id="UP000594500"/>
    </source>
</evidence>
<evidence type="ECO:0000313" key="9">
    <source>
        <dbReference type="EMBL" id="VTN09158.1"/>
    </source>
</evidence>
<dbReference type="EMBL" id="CABDVU010000001">
    <property type="protein sequence ID" value="VTN09158.1"/>
    <property type="molecule type" value="Genomic_DNA"/>
</dbReference>
<accession>A0A6D1SD29</accession>
<reference evidence="9 12" key="1">
    <citation type="submission" date="2019-04" db="EMBL/GenBank/DDBJ databases">
        <authorList>
            <consortium name="Pathogen Informatics"/>
        </authorList>
    </citation>
    <scope>NUCLEOTIDE SEQUENCE [LARGE SCALE GENOMIC DNA]</scope>
    <source>
        <strain evidence="8 11">NCTC13038</strain>
        <strain evidence="9 12">NCTC9185</strain>
        <strain evidence="7 10">NCTC9997</strain>
    </source>
</reference>
<proteinExistence type="predicted"/>
<keyword evidence="3 5" id="KW-1133">Transmembrane helix</keyword>
<dbReference type="EMBL" id="LR134253">
    <property type="protein sequence ID" value="VED50222.1"/>
    <property type="molecule type" value="Genomic_DNA"/>
</dbReference>
<reference evidence="6 13" key="2">
    <citation type="submission" date="2020-10" db="EMBL/GenBank/DDBJ databases">
        <title>Resistance determinants and their genetic context in bacteria from a longitudinal study of pigs reared under conventional and antibiotic-free husbandry practices.</title>
        <authorList>
            <person name="Poulin-Laprade D."/>
            <person name="Brouard J.-S."/>
            <person name="Gagnon N."/>
            <person name="Turcotte A."/>
            <person name="Langlois A."/>
            <person name="Matte J.J."/>
            <person name="Carrillo C.D."/>
            <person name="Zaheer R."/>
            <person name="McAllister T."/>
            <person name="Topp E."/>
            <person name="Talbot G."/>
        </authorList>
    </citation>
    <scope>NUCLEOTIDE SEQUENCE [LARGE SCALE GENOMIC DNA]</scope>
    <source>
        <strain evidence="6 13">Res13-Abat-PEB01-P1-04-A</strain>
    </source>
</reference>
<comment type="subcellular location">
    <subcellularLocation>
        <location evidence="1">Membrane</location>
    </subcellularLocation>
</comment>